<organism evidence="3 4">
    <name type="scientific">Panagrolaimus davidi</name>
    <dbReference type="NCBI Taxonomy" id="227884"/>
    <lineage>
        <taxon>Eukaryota</taxon>
        <taxon>Metazoa</taxon>
        <taxon>Ecdysozoa</taxon>
        <taxon>Nematoda</taxon>
        <taxon>Chromadorea</taxon>
        <taxon>Rhabditida</taxon>
        <taxon>Tylenchina</taxon>
        <taxon>Panagrolaimomorpha</taxon>
        <taxon>Panagrolaimoidea</taxon>
        <taxon>Panagrolaimidae</taxon>
        <taxon>Panagrolaimus</taxon>
    </lineage>
</organism>
<dbReference type="Proteomes" id="UP000887578">
    <property type="component" value="Unplaced"/>
</dbReference>
<evidence type="ECO:0000313" key="3">
    <source>
        <dbReference type="Proteomes" id="UP000887578"/>
    </source>
</evidence>
<sequence>MSRIITLSIYTILFTVVFFSDAFKIHNKCELEFYERGETFCGSNNTNDKACSTISHLCCSNNQSCSTDELAKCCNERPFNLNDTCELEFYENGEKFCEMQNFDKESCKRSAQVCCRPENKCSEKEVEYCCIVKQRAASPIPKDIANTTNGAEITDGASPTSVVLPTIGAASTGGAVPTTGVSPTNGAISTGPIPTGDAAPVNGSNVA</sequence>
<proteinExistence type="predicted"/>
<keyword evidence="3" id="KW-1185">Reference proteome</keyword>
<evidence type="ECO:0000313" key="4">
    <source>
        <dbReference type="WBParaSite" id="PDA_v2.g23712.t1"/>
    </source>
</evidence>
<name>A0A914PZ87_9BILA</name>
<dbReference type="WBParaSite" id="PDA_v2.g23712.t1">
    <property type="protein sequence ID" value="PDA_v2.g23712.t1"/>
    <property type="gene ID" value="PDA_v2.g23712"/>
</dbReference>
<keyword evidence="2" id="KW-0732">Signal</keyword>
<evidence type="ECO:0000256" key="2">
    <source>
        <dbReference type="SAM" id="SignalP"/>
    </source>
</evidence>
<protein>
    <submittedName>
        <fullName evidence="4">Uncharacterized protein</fullName>
    </submittedName>
</protein>
<feature type="compositionally biased region" description="Polar residues" evidence="1">
    <location>
        <begin position="179"/>
        <end position="188"/>
    </location>
</feature>
<accession>A0A914PZ87</accession>
<feature type="region of interest" description="Disordered" evidence="1">
    <location>
        <begin position="172"/>
        <end position="207"/>
    </location>
</feature>
<reference evidence="4" key="1">
    <citation type="submission" date="2022-11" db="UniProtKB">
        <authorList>
            <consortium name="WormBaseParasite"/>
        </authorList>
    </citation>
    <scope>IDENTIFICATION</scope>
</reference>
<evidence type="ECO:0000256" key="1">
    <source>
        <dbReference type="SAM" id="MobiDB-lite"/>
    </source>
</evidence>
<feature type="signal peptide" evidence="2">
    <location>
        <begin position="1"/>
        <end position="22"/>
    </location>
</feature>
<feature type="chain" id="PRO_5036696441" evidence="2">
    <location>
        <begin position="23"/>
        <end position="207"/>
    </location>
</feature>
<dbReference type="AlphaFoldDB" id="A0A914PZ87"/>